<accession>A0A8C5T710</accession>
<evidence type="ECO:0000313" key="2">
    <source>
        <dbReference type="Proteomes" id="UP000694560"/>
    </source>
</evidence>
<organism evidence="1 2">
    <name type="scientific">Malurus cyaneus samueli</name>
    <dbReference type="NCBI Taxonomy" id="2593467"/>
    <lineage>
        <taxon>Eukaryota</taxon>
        <taxon>Metazoa</taxon>
        <taxon>Chordata</taxon>
        <taxon>Craniata</taxon>
        <taxon>Vertebrata</taxon>
        <taxon>Euteleostomi</taxon>
        <taxon>Archelosauria</taxon>
        <taxon>Archosauria</taxon>
        <taxon>Dinosauria</taxon>
        <taxon>Saurischia</taxon>
        <taxon>Theropoda</taxon>
        <taxon>Coelurosauria</taxon>
        <taxon>Aves</taxon>
        <taxon>Neognathae</taxon>
        <taxon>Neoaves</taxon>
        <taxon>Telluraves</taxon>
        <taxon>Australaves</taxon>
        <taxon>Passeriformes</taxon>
        <taxon>Meliphagoidea</taxon>
        <taxon>Maluridae</taxon>
        <taxon>Malurus</taxon>
    </lineage>
</organism>
<dbReference type="GO" id="GO:0034464">
    <property type="term" value="C:BBSome"/>
    <property type="evidence" value="ECO:0007669"/>
    <property type="project" value="InterPro"/>
</dbReference>
<reference evidence="1" key="1">
    <citation type="submission" date="2025-08" db="UniProtKB">
        <authorList>
            <consortium name="Ensembl"/>
        </authorList>
    </citation>
    <scope>IDENTIFICATION</scope>
</reference>
<dbReference type="InterPro" id="IPR028233">
    <property type="entry name" value="BBIP10"/>
</dbReference>
<dbReference type="AlphaFoldDB" id="A0A8C5T710"/>
<keyword evidence="2" id="KW-1185">Reference proteome</keyword>
<dbReference type="Proteomes" id="UP000694560">
    <property type="component" value="Unplaced"/>
</dbReference>
<dbReference type="GO" id="GO:0097500">
    <property type="term" value="P:receptor localization to non-motile cilium"/>
    <property type="evidence" value="ECO:0007669"/>
    <property type="project" value="TreeGrafter"/>
</dbReference>
<dbReference type="PANTHER" id="PTHR28596:SF1">
    <property type="entry name" value="BBSOME-INTERACTING PROTEIN 1"/>
    <property type="match status" value="1"/>
</dbReference>
<evidence type="ECO:0000313" key="1">
    <source>
        <dbReference type="Ensembl" id="ENSMCSP00000003140.1"/>
    </source>
</evidence>
<name>A0A8C5T710_9PASS</name>
<proteinExistence type="predicted"/>
<dbReference type="GO" id="GO:0060271">
    <property type="term" value="P:cilium assembly"/>
    <property type="evidence" value="ECO:0007669"/>
    <property type="project" value="InterPro"/>
</dbReference>
<dbReference type="Ensembl" id="ENSMCST00000003209.1">
    <property type="protein sequence ID" value="ENSMCSP00000003140.1"/>
    <property type="gene ID" value="ENSMCSG00000002282.1"/>
</dbReference>
<protein>
    <recommendedName>
        <fullName evidence="3">BBIP1</fullName>
    </recommendedName>
</protein>
<evidence type="ECO:0008006" key="3">
    <source>
        <dbReference type="Google" id="ProtNLM"/>
    </source>
</evidence>
<dbReference type="OrthoDB" id="2154978at2759"/>
<sequence>MANPEALPGNENRDLSVEDTAAMVLCKPKILPLKSVSLEKLEKLQRAALEAAQLPEGAPKKKTSLVHGD</sequence>
<dbReference type="Pfam" id="PF14777">
    <property type="entry name" value="BBIP10"/>
    <property type="match status" value="1"/>
</dbReference>
<dbReference type="PANTHER" id="PTHR28596">
    <property type="entry name" value="BBSOME-INTERACTING PROTEIN 1"/>
    <property type="match status" value="1"/>
</dbReference>
<reference evidence="1" key="2">
    <citation type="submission" date="2025-09" db="UniProtKB">
        <authorList>
            <consortium name="Ensembl"/>
        </authorList>
    </citation>
    <scope>IDENTIFICATION</scope>
</reference>